<dbReference type="KEGG" id="mbw:MSBRW_1211"/>
<accession>A0A0E3QID7</accession>
<proteinExistence type="predicted"/>
<sequence length="296" mass="34196">MDTIDKKIYFYRILMKKIGKVVTSDKVFSKINTLPFTNGERYLDLENENSQCMYIEPIKQPLRANIGTVRTKNLPMTEQKGVQDPLNLPPGVGLYEGTHFVIFSNNVMGAEYNYYGPRISCLKNYIPSKVPSLVDEVELIPIMRHDFMEQISKIGEIKKFRMKIQSDNIILTEKLNANLHSMFEQAKRVAYDTEDLDITLNLSHNMKLSMLDKLSEWLPIPEVLSSLSVLKIHAKNEETRKMETFDLLQDYMLSVKPVNKKDELHRSVDKNSMYNAIESSYDELKSEINSVIGNEK</sequence>
<reference evidence="1 2" key="1">
    <citation type="submission" date="2014-07" db="EMBL/GenBank/DDBJ databases">
        <title>Methanogenic archaea and the global carbon cycle.</title>
        <authorList>
            <person name="Henriksen J.R."/>
            <person name="Luke J."/>
            <person name="Reinhart S."/>
            <person name="Benedict M.N."/>
            <person name="Youngblut N.D."/>
            <person name="Metcalf M.E."/>
            <person name="Whitaker R.J."/>
            <person name="Metcalf W.W."/>
        </authorList>
    </citation>
    <scope>NUCLEOTIDE SEQUENCE [LARGE SCALE GENOMIC DNA]</scope>
    <source>
        <strain evidence="1 2">Wiesmoor</strain>
    </source>
</reference>
<gene>
    <name evidence="1" type="ORF">MSBRW_1211</name>
</gene>
<dbReference type="PATRIC" id="fig|1434109.4.peg.1511"/>
<dbReference type="Pfam" id="PF20505">
    <property type="entry name" value="DUF6731"/>
    <property type="match status" value="1"/>
</dbReference>
<dbReference type="Proteomes" id="UP000033038">
    <property type="component" value="Chromosome"/>
</dbReference>
<organism evidence="1 2">
    <name type="scientific">Methanosarcina barkeri str. Wiesmoor</name>
    <dbReference type="NCBI Taxonomy" id="1434109"/>
    <lineage>
        <taxon>Archaea</taxon>
        <taxon>Methanobacteriati</taxon>
        <taxon>Methanobacteriota</taxon>
        <taxon>Stenosarchaea group</taxon>
        <taxon>Methanomicrobia</taxon>
        <taxon>Methanosarcinales</taxon>
        <taxon>Methanosarcinaceae</taxon>
        <taxon>Methanosarcina</taxon>
    </lineage>
</organism>
<protein>
    <submittedName>
        <fullName evidence="1">Uncharacterized protein</fullName>
    </submittedName>
</protein>
<dbReference type="HOGENOM" id="CLU_075078_0_0_2"/>
<dbReference type="InterPro" id="IPR046618">
    <property type="entry name" value="DUF6731"/>
</dbReference>
<dbReference type="RefSeq" id="WP_011308431.1">
    <property type="nucleotide sequence ID" value="NZ_CP009526.1"/>
</dbReference>
<name>A0A0E3QID7_METBA</name>
<dbReference type="EMBL" id="CP009526">
    <property type="protein sequence ID" value="AKB50464.1"/>
    <property type="molecule type" value="Genomic_DNA"/>
</dbReference>
<dbReference type="GeneID" id="24822678"/>
<dbReference type="AlphaFoldDB" id="A0A0E3QID7"/>
<evidence type="ECO:0000313" key="1">
    <source>
        <dbReference type="EMBL" id="AKB50464.1"/>
    </source>
</evidence>
<evidence type="ECO:0000313" key="2">
    <source>
        <dbReference type="Proteomes" id="UP000033038"/>
    </source>
</evidence>